<comment type="caution">
    <text evidence="2">The sequence shown here is derived from an EMBL/GenBank/DDBJ whole genome shotgun (WGS) entry which is preliminary data.</text>
</comment>
<reference evidence="2 3" key="1">
    <citation type="journal article" date="2018" name="Genome Biol. Evol.">
        <title>Multiple Roots of Fruiting Body Formation in Amoebozoa.</title>
        <authorList>
            <person name="Hillmann F."/>
            <person name="Forbes G."/>
            <person name="Novohradska S."/>
            <person name="Ferling I."/>
            <person name="Riege K."/>
            <person name="Groth M."/>
            <person name="Westermann M."/>
            <person name="Marz M."/>
            <person name="Spaller T."/>
            <person name="Winckler T."/>
            <person name="Schaap P."/>
            <person name="Glockner G."/>
        </authorList>
    </citation>
    <scope>NUCLEOTIDE SEQUENCE [LARGE SCALE GENOMIC DNA]</scope>
    <source>
        <strain evidence="2 3">Jena</strain>
    </source>
</reference>
<dbReference type="EMBL" id="MDYQ01000176">
    <property type="protein sequence ID" value="PRP79658.1"/>
    <property type="molecule type" value="Genomic_DNA"/>
</dbReference>
<protein>
    <recommendedName>
        <fullName evidence="4">C3H1-type domain-containing protein</fullName>
    </recommendedName>
</protein>
<dbReference type="OrthoDB" id="7459479at2759"/>
<keyword evidence="3" id="KW-1185">Reference proteome</keyword>
<evidence type="ECO:0000313" key="2">
    <source>
        <dbReference type="EMBL" id="PRP79658.1"/>
    </source>
</evidence>
<evidence type="ECO:0000256" key="1">
    <source>
        <dbReference type="SAM" id="MobiDB-lite"/>
    </source>
</evidence>
<proteinExistence type="predicted"/>
<feature type="region of interest" description="Disordered" evidence="1">
    <location>
        <begin position="140"/>
        <end position="160"/>
    </location>
</feature>
<organism evidence="2 3">
    <name type="scientific">Planoprotostelium fungivorum</name>
    <dbReference type="NCBI Taxonomy" id="1890364"/>
    <lineage>
        <taxon>Eukaryota</taxon>
        <taxon>Amoebozoa</taxon>
        <taxon>Evosea</taxon>
        <taxon>Variosea</taxon>
        <taxon>Cavosteliida</taxon>
        <taxon>Cavosteliaceae</taxon>
        <taxon>Planoprotostelium</taxon>
    </lineage>
</organism>
<evidence type="ECO:0000313" key="3">
    <source>
        <dbReference type="Proteomes" id="UP000241769"/>
    </source>
</evidence>
<dbReference type="InParanoid" id="A0A2P6N6T2"/>
<gene>
    <name evidence="2" type="ORF">PROFUN_10558</name>
</gene>
<dbReference type="PANTHER" id="PTHR36971">
    <property type="entry name" value="UNNAMED PRODUCT"/>
    <property type="match status" value="1"/>
</dbReference>
<name>A0A2P6N6T2_9EUKA</name>
<accession>A0A2P6N6T2</accession>
<sequence>MTVQCQILTKRDMGRHLAFLRIFSDGHEAQAAIGRFNKDEERFIEEDGIHLLRPGCPGKSQKGTVTLFVTSFIIIQKYTGPNFEPPREELKLQEAGTIPLCRSVKHQRERSSCIGIECPYRHEMTRDEEQRYHIKLKEKRREDIRNNQHEDDPYEDSGKEDKKFRAVQFSQWISDWMGEQRGSIIEVAGGKGELSHQLSTVHKLPCTLIEPRDIKPSKREKSEKIFHHIQGFFDRSFLENPRHALLAHECSAVIGLHPDQATEPIVDMAISIDKPFAVVPCCVFPRENPNREYVDEKGERKKVVTYNDFVEYLQQKAPGIRKAHLNMRGRNIIVYRGFDKNENNNNNKP</sequence>
<dbReference type="AlphaFoldDB" id="A0A2P6N6T2"/>
<evidence type="ECO:0008006" key="4">
    <source>
        <dbReference type="Google" id="ProtNLM"/>
    </source>
</evidence>
<dbReference type="PANTHER" id="PTHR36971:SF3">
    <property type="entry name" value="C3H1-TYPE DOMAIN-CONTAINING PROTEIN"/>
    <property type="match status" value="1"/>
</dbReference>
<dbReference type="Proteomes" id="UP000241769">
    <property type="component" value="Unassembled WGS sequence"/>
</dbReference>